<gene>
    <name evidence="2" type="ORF">EG328_008533</name>
</gene>
<dbReference type="EMBL" id="WNWS01000488">
    <property type="protein sequence ID" value="KAE9966885.1"/>
    <property type="molecule type" value="Genomic_DNA"/>
</dbReference>
<feature type="chain" id="PRO_5034678033" evidence="1">
    <location>
        <begin position="19"/>
        <end position="287"/>
    </location>
</feature>
<comment type="caution">
    <text evidence="2">The sequence shown here is derived from an EMBL/GenBank/DDBJ whole genome shotgun (WGS) entry which is preliminary data.</text>
</comment>
<evidence type="ECO:0000313" key="3">
    <source>
        <dbReference type="Proteomes" id="UP000447873"/>
    </source>
</evidence>
<organism evidence="2 3">
    <name type="scientific">Venturia inaequalis</name>
    <name type="common">Apple scab fungus</name>
    <dbReference type="NCBI Taxonomy" id="5025"/>
    <lineage>
        <taxon>Eukaryota</taxon>
        <taxon>Fungi</taxon>
        <taxon>Dikarya</taxon>
        <taxon>Ascomycota</taxon>
        <taxon>Pezizomycotina</taxon>
        <taxon>Dothideomycetes</taxon>
        <taxon>Pleosporomycetidae</taxon>
        <taxon>Venturiales</taxon>
        <taxon>Venturiaceae</taxon>
        <taxon>Venturia</taxon>
    </lineage>
</organism>
<protein>
    <submittedName>
        <fullName evidence="2">Uncharacterized protein</fullName>
    </submittedName>
</protein>
<reference evidence="2 3" key="1">
    <citation type="submission" date="2018-12" db="EMBL/GenBank/DDBJ databases">
        <title>Venturia inaequalis Genome Resource.</title>
        <authorList>
            <person name="Lichtner F.J."/>
        </authorList>
    </citation>
    <scope>NUCLEOTIDE SEQUENCE [LARGE SCALE GENOMIC DNA]</scope>
    <source>
        <strain evidence="2 3">120213</strain>
    </source>
</reference>
<evidence type="ECO:0000256" key="1">
    <source>
        <dbReference type="SAM" id="SignalP"/>
    </source>
</evidence>
<sequence length="287" mass="31271">MKFSIKATLFLLLHLVSAVPLGRRAASPCDAQEKPHHVILYADDSLHGTSETFDLASECCIRLDESFNHNVSSFNTGDSECTFYSSNQCTESGRINIWPGGWQNMTGVNEGHDTAVPPQPLPWNDQFSSFKCIARVGVAPAPPATTLAPNPQSGATIYAPLIPKPACSVAEKPHTVSFYADDDYHGYNATLNFPTDCCVDLNDTPEIKGKVSSLDTRDSYCKFYSSAECTESGARNIWPGGWMQLSGRRDGHVVGENGTVMMNANHTSVMKPWNDQIQSANCVSGDR</sequence>
<evidence type="ECO:0000313" key="2">
    <source>
        <dbReference type="EMBL" id="KAE9966885.1"/>
    </source>
</evidence>
<dbReference type="Proteomes" id="UP000447873">
    <property type="component" value="Unassembled WGS sequence"/>
</dbReference>
<proteinExistence type="predicted"/>
<keyword evidence="1" id="KW-0732">Signal</keyword>
<feature type="signal peptide" evidence="1">
    <location>
        <begin position="1"/>
        <end position="18"/>
    </location>
</feature>
<accession>A0A8H3UC29</accession>
<name>A0A8H3UC29_VENIN</name>
<dbReference type="AlphaFoldDB" id="A0A8H3UC29"/>